<comment type="caution">
    <text evidence="2">The sequence shown here is derived from an EMBL/GenBank/DDBJ whole genome shotgun (WGS) entry which is preliminary data.</text>
</comment>
<feature type="non-terminal residue" evidence="2">
    <location>
        <position position="65"/>
    </location>
</feature>
<dbReference type="AlphaFoldDB" id="A0AA40FPZ7"/>
<dbReference type="EMBL" id="JAHYIQ010000022">
    <property type="protein sequence ID" value="KAK1122870.1"/>
    <property type="molecule type" value="Genomic_DNA"/>
</dbReference>
<reference evidence="2" key="1">
    <citation type="submission" date="2021-10" db="EMBL/GenBank/DDBJ databases">
        <title>Melipona bicolor Genome sequencing and assembly.</title>
        <authorList>
            <person name="Araujo N.S."/>
            <person name="Arias M.C."/>
        </authorList>
    </citation>
    <scope>NUCLEOTIDE SEQUENCE</scope>
    <source>
        <strain evidence="2">USP_2M_L1-L4_2017</strain>
        <tissue evidence="2">Whole body</tissue>
    </source>
</reference>
<organism evidence="2 3">
    <name type="scientific">Melipona bicolor</name>
    <dbReference type="NCBI Taxonomy" id="60889"/>
    <lineage>
        <taxon>Eukaryota</taxon>
        <taxon>Metazoa</taxon>
        <taxon>Ecdysozoa</taxon>
        <taxon>Arthropoda</taxon>
        <taxon>Hexapoda</taxon>
        <taxon>Insecta</taxon>
        <taxon>Pterygota</taxon>
        <taxon>Neoptera</taxon>
        <taxon>Endopterygota</taxon>
        <taxon>Hymenoptera</taxon>
        <taxon>Apocrita</taxon>
        <taxon>Aculeata</taxon>
        <taxon>Apoidea</taxon>
        <taxon>Anthophila</taxon>
        <taxon>Apidae</taxon>
        <taxon>Melipona</taxon>
    </lineage>
</organism>
<keyword evidence="3" id="KW-1185">Reference proteome</keyword>
<name>A0AA40FPZ7_9HYME</name>
<sequence>MLLSRSTGLNWDSAAISSGCFNYTKMRDEHDDSQACDAENRVVHDQEPRFQKGGYRKFSHNKRIS</sequence>
<gene>
    <name evidence="2" type="ORF">K0M31_009315</name>
</gene>
<evidence type="ECO:0000256" key="1">
    <source>
        <dbReference type="SAM" id="MobiDB-lite"/>
    </source>
</evidence>
<protein>
    <submittedName>
        <fullName evidence="2">Uncharacterized protein</fullName>
    </submittedName>
</protein>
<evidence type="ECO:0000313" key="3">
    <source>
        <dbReference type="Proteomes" id="UP001177670"/>
    </source>
</evidence>
<accession>A0AA40FPZ7</accession>
<evidence type="ECO:0000313" key="2">
    <source>
        <dbReference type="EMBL" id="KAK1122870.1"/>
    </source>
</evidence>
<feature type="region of interest" description="Disordered" evidence="1">
    <location>
        <begin position="38"/>
        <end position="65"/>
    </location>
</feature>
<feature type="compositionally biased region" description="Basic residues" evidence="1">
    <location>
        <begin position="54"/>
        <end position="65"/>
    </location>
</feature>
<dbReference type="Proteomes" id="UP001177670">
    <property type="component" value="Unassembled WGS sequence"/>
</dbReference>
<feature type="compositionally biased region" description="Basic and acidic residues" evidence="1">
    <location>
        <begin position="38"/>
        <end position="50"/>
    </location>
</feature>
<proteinExistence type="predicted"/>